<dbReference type="OrthoDB" id="10003116at2759"/>
<evidence type="ECO:0008006" key="8">
    <source>
        <dbReference type="Google" id="ProtNLM"/>
    </source>
</evidence>
<evidence type="ECO:0000256" key="4">
    <source>
        <dbReference type="ARBA" id="ARBA00023136"/>
    </source>
</evidence>
<dbReference type="CDD" id="cd22212">
    <property type="entry name" value="NDFIP-like"/>
    <property type="match status" value="1"/>
</dbReference>
<dbReference type="GO" id="GO:0031398">
    <property type="term" value="P:positive regulation of protein ubiquitination"/>
    <property type="evidence" value="ECO:0007669"/>
    <property type="project" value="TreeGrafter"/>
</dbReference>
<evidence type="ECO:0000256" key="3">
    <source>
        <dbReference type="ARBA" id="ARBA00022989"/>
    </source>
</evidence>
<evidence type="ECO:0000256" key="2">
    <source>
        <dbReference type="ARBA" id="ARBA00022692"/>
    </source>
</evidence>
<keyword evidence="2 6" id="KW-0812">Transmembrane</keyword>
<dbReference type="Pfam" id="PF10176">
    <property type="entry name" value="NEDD4_Bsd2"/>
    <property type="match status" value="1"/>
</dbReference>
<feature type="compositionally biased region" description="Low complexity" evidence="5">
    <location>
        <begin position="72"/>
        <end position="103"/>
    </location>
</feature>
<feature type="compositionally biased region" description="Low complexity" evidence="5">
    <location>
        <begin position="20"/>
        <end position="52"/>
    </location>
</feature>
<protein>
    <recommendedName>
        <fullName evidence="8">Metal homeostatis protein bsd2</fullName>
    </recommendedName>
</protein>
<evidence type="ECO:0000256" key="1">
    <source>
        <dbReference type="ARBA" id="ARBA00004141"/>
    </source>
</evidence>
<reference evidence="7" key="1">
    <citation type="journal article" date="2016" name="Proc. Natl. Acad. Sci. U.S.A.">
        <title>Lipid metabolic changes in an early divergent fungus govern the establishment of a mutualistic symbiosis with endobacteria.</title>
        <authorList>
            <person name="Lastovetsky O.A."/>
            <person name="Gaspar M.L."/>
            <person name="Mondo S.J."/>
            <person name="LaButti K.M."/>
            <person name="Sandor L."/>
            <person name="Grigoriev I.V."/>
            <person name="Henry S.A."/>
            <person name="Pawlowska T.E."/>
        </authorList>
    </citation>
    <scope>NUCLEOTIDE SEQUENCE [LARGE SCALE GENOMIC DNA]</scope>
    <source>
        <strain evidence="7">ATCC 52814</strain>
    </source>
</reference>
<comment type="subcellular location">
    <subcellularLocation>
        <location evidence="1">Membrane</location>
        <topology evidence="1">Multi-pass membrane protein</topology>
    </subcellularLocation>
</comment>
<dbReference type="EMBL" id="KV921921">
    <property type="protein sequence ID" value="ORE06517.1"/>
    <property type="molecule type" value="Genomic_DNA"/>
</dbReference>
<dbReference type="AlphaFoldDB" id="A0A1X0R3A8"/>
<keyword evidence="4 6" id="KW-0472">Membrane</keyword>
<dbReference type="GO" id="GO:0048471">
    <property type="term" value="C:perinuclear region of cytoplasm"/>
    <property type="evidence" value="ECO:0007669"/>
    <property type="project" value="TreeGrafter"/>
</dbReference>
<keyword evidence="3 6" id="KW-1133">Transmembrane helix</keyword>
<evidence type="ECO:0000256" key="5">
    <source>
        <dbReference type="SAM" id="MobiDB-lite"/>
    </source>
</evidence>
<feature type="transmembrane region" description="Helical" evidence="6">
    <location>
        <begin position="253"/>
        <end position="274"/>
    </location>
</feature>
<dbReference type="GO" id="GO:0030001">
    <property type="term" value="P:metal ion transport"/>
    <property type="evidence" value="ECO:0007669"/>
    <property type="project" value="InterPro"/>
</dbReference>
<dbReference type="VEuPathDB" id="FungiDB:BCV72DRAFT_241947"/>
<gene>
    <name evidence="7" type="ORF">BCV72DRAFT_241947</name>
</gene>
<dbReference type="GO" id="GO:0005783">
    <property type="term" value="C:endoplasmic reticulum"/>
    <property type="evidence" value="ECO:0007669"/>
    <property type="project" value="TreeGrafter"/>
</dbReference>
<feature type="region of interest" description="Disordered" evidence="5">
    <location>
        <begin position="1"/>
        <end position="137"/>
    </location>
</feature>
<dbReference type="GO" id="GO:0016020">
    <property type="term" value="C:membrane"/>
    <property type="evidence" value="ECO:0007669"/>
    <property type="project" value="UniProtKB-SubCell"/>
</dbReference>
<dbReference type="GO" id="GO:0005794">
    <property type="term" value="C:Golgi apparatus"/>
    <property type="evidence" value="ECO:0007669"/>
    <property type="project" value="TreeGrafter"/>
</dbReference>
<dbReference type="PANTHER" id="PTHR13396">
    <property type="entry name" value="NEDD4 FAMILY INTERACTING PROTEIN 1/2"/>
    <property type="match status" value="1"/>
</dbReference>
<proteinExistence type="predicted"/>
<organism evidence="7">
    <name type="scientific">Rhizopus microsporus var. microsporus</name>
    <dbReference type="NCBI Taxonomy" id="86635"/>
    <lineage>
        <taxon>Eukaryota</taxon>
        <taxon>Fungi</taxon>
        <taxon>Fungi incertae sedis</taxon>
        <taxon>Mucoromycota</taxon>
        <taxon>Mucoromycotina</taxon>
        <taxon>Mucoromycetes</taxon>
        <taxon>Mucorales</taxon>
        <taxon>Mucorineae</taxon>
        <taxon>Rhizopodaceae</taxon>
        <taxon>Rhizopus</taxon>
    </lineage>
</organism>
<dbReference type="Proteomes" id="UP000242414">
    <property type="component" value="Unassembled WGS sequence"/>
</dbReference>
<dbReference type="PANTHER" id="PTHR13396:SF5">
    <property type="entry name" value="NEDD4 FAMILY INTERACTING PROTEIN"/>
    <property type="match status" value="1"/>
</dbReference>
<dbReference type="InterPro" id="IPR019325">
    <property type="entry name" value="NEDD4/Bsd2"/>
</dbReference>
<name>A0A1X0R3A8_RHIZD</name>
<evidence type="ECO:0000313" key="7">
    <source>
        <dbReference type="EMBL" id="ORE06517.1"/>
    </source>
</evidence>
<feature type="compositionally biased region" description="Basic and acidic residues" evidence="5">
    <location>
        <begin position="119"/>
        <end position="128"/>
    </location>
</feature>
<accession>A0A1X0R3A8</accession>
<dbReference type="GO" id="GO:0006511">
    <property type="term" value="P:ubiquitin-dependent protein catabolic process"/>
    <property type="evidence" value="ECO:0007669"/>
    <property type="project" value="TreeGrafter"/>
</dbReference>
<dbReference type="GO" id="GO:0007034">
    <property type="term" value="P:vacuolar transport"/>
    <property type="evidence" value="ECO:0007669"/>
    <property type="project" value="InterPro"/>
</dbReference>
<sequence length="293" mass="32463">MTTRYQKLASHEEDEDFVASSSSTNNNNSTQPSQQRSAQTQQLNDLQDTFGETFDEEDEEHSAVTDRLLHSNNDNNNNNNNSHISIPVPQSSSSSHHTSGPAILPVSTDGVFSNISAKPESDSKKLEETPPTYEEAAADATPPYWQTTIIAPAGMGDIVLVEGMPVGNIFAFFWNLLISASFQFVGFMLTYLLHTSHASKQGSRAGLGVSLVQTGFYIRSRGTLEDDDYYYSSNGESQDKNNENQLDGMDADIIAYLLMIIGWFIIIRSIADYFRAKQMEKIIRSEPNPEAIV</sequence>
<evidence type="ECO:0000256" key="6">
    <source>
        <dbReference type="SAM" id="Phobius"/>
    </source>
</evidence>
<feature type="transmembrane region" description="Helical" evidence="6">
    <location>
        <begin position="172"/>
        <end position="193"/>
    </location>
</feature>